<feature type="site" description="Important for acyl-CoA specificity" evidence="4">
    <location>
        <position position="96"/>
    </location>
</feature>
<organism evidence="6 7">
    <name type="scientific">Methylobacterium nodulans (strain LMG 21967 / CNCM I-2342 / ORS 2060)</name>
    <dbReference type="NCBI Taxonomy" id="460265"/>
    <lineage>
        <taxon>Bacteria</taxon>
        <taxon>Pseudomonadati</taxon>
        <taxon>Pseudomonadota</taxon>
        <taxon>Alphaproteobacteria</taxon>
        <taxon>Hyphomicrobiales</taxon>
        <taxon>Methylobacteriaceae</taxon>
        <taxon>Methylobacterium</taxon>
    </lineage>
</organism>
<comment type="subcellular location">
    <subcellularLocation>
        <location evidence="4">Cytoplasm</location>
    </subcellularLocation>
</comment>
<evidence type="ECO:0000256" key="2">
    <source>
        <dbReference type="ARBA" id="ARBA00022679"/>
    </source>
</evidence>
<accession>B8IL71</accession>
<feature type="binding site" evidence="4">
    <location>
        <position position="150"/>
    </location>
    <ligand>
        <name>substrate</name>
    </ligand>
</feature>
<reference evidence="6 7" key="1">
    <citation type="submission" date="2009-01" db="EMBL/GenBank/DDBJ databases">
        <title>Complete sequence of chromosome of Methylobacterium nodulans ORS 2060.</title>
        <authorList>
            <consortium name="US DOE Joint Genome Institute"/>
            <person name="Lucas S."/>
            <person name="Copeland A."/>
            <person name="Lapidus A."/>
            <person name="Glavina del Rio T."/>
            <person name="Dalin E."/>
            <person name="Tice H."/>
            <person name="Bruce D."/>
            <person name="Goodwin L."/>
            <person name="Pitluck S."/>
            <person name="Sims D."/>
            <person name="Brettin T."/>
            <person name="Detter J.C."/>
            <person name="Han C."/>
            <person name="Larimer F."/>
            <person name="Land M."/>
            <person name="Hauser L."/>
            <person name="Kyrpides N."/>
            <person name="Ivanova N."/>
            <person name="Marx C.J."/>
            <person name="Richardson P."/>
        </authorList>
    </citation>
    <scope>NUCLEOTIDE SEQUENCE [LARGE SCALE GENOMIC DNA]</scope>
    <source>
        <strain evidence="7">LMG 21967 / CNCM I-2342 / ORS 2060</strain>
    </source>
</reference>
<dbReference type="Gene3D" id="3.40.50.880">
    <property type="match status" value="1"/>
</dbReference>
<keyword evidence="2 4" id="KW-0808">Transferase</keyword>
<dbReference type="Proteomes" id="UP000008207">
    <property type="component" value="Chromosome"/>
</dbReference>
<evidence type="ECO:0000256" key="3">
    <source>
        <dbReference type="ARBA" id="ARBA00023315"/>
    </source>
</evidence>
<dbReference type="GO" id="GO:0009086">
    <property type="term" value="P:methionine biosynthetic process"/>
    <property type="evidence" value="ECO:0007669"/>
    <property type="project" value="UniProtKB-UniRule"/>
</dbReference>
<dbReference type="InterPro" id="IPR029062">
    <property type="entry name" value="Class_I_gatase-like"/>
</dbReference>
<dbReference type="GO" id="GO:0004414">
    <property type="term" value="F:homoserine O-acetyltransferase activity"/>
    <property type="evidence" value="ECO:0007669"/>
    <property type="project" value="UniProtKB-UniRule"/>
</dbReference>
<comment type="function">
    <text evidence="4">Transfers a succinyl group from succinyl-CoA to L-homoserine, forming succinyl-L-homoserine.</text>
</comment>
<dbReference type="PANTHER" id="PTHR20919">
    <property type="entry name" value="HOMOSERINE O-SUCCINYLTRANSFERASE"/>
    <property type="match status" value="1"/>
</dbReference>
<dbReference type="NCBIfam" id="NF003776">
    <property type="entry name" value="PRK05368.1-3"/>
    <property type="match status" value="1"/>
</dbReference>
<comment type="similarity">
    <text evidence="4">Belongs to the MetA family.</text>
</comment>
<keyword evidence="3 4" id="KW-0012">Acyltransferase</keyword>
<protein>
    <recommendedName>
        <fullName evidence="4">Homoserine O-succinyltransferase</fullName>
        <shortName evidence="4">HST</shortName>
        <ecNumber evidence="4">2.3.1.46</ecNumber>
    </recommendedName>
    <alternativeName>
        <fullName evidence="4">Homoserine transsuccinylase</fullName>
        <shortName evidence="4">HTS</shortName>
    </alternativeName>
</protein>
<gene>
    <name evidence="4" type="primary">metAS</name>
    <name evidence="6" type="ordered locus">Mnod_3336</name>
</gene>
<dbReference type="SUPFAM" id="SSF52317">
    <property type="entry name" value="Class I glutamine amidotransferase-like"/>
    <property type="match status" value="1"/>
</dbReference>
<dbReference type="EMBL" id="CP001349">
    <property type="protein sequence ID" value="ACL58259.1"/>
    <property type="molecule type" value="Genomic_DNA"/>
</dbReference>
<comment type="catalytic activity">
    <reaction evidence="4">
        <text>L-homoserine + succinyl-CoA = O-succinyl-L-homoserine + CoA</text>
        <dbReference type="Rhea" id="RHEA:22008"/>
        <dbReference type="ChEBI" id="CHEBI:57287"/>
        <dbReference type="ChEBI" id="CHEBI:57292"/>
        <dbReference type="ChEBI" id="CHEBI:57476"/>
        <dbReference type="ChEBI" id="CHEBI:57661"/>
        <dbReference type="EC" id="2.3.1.46"/>
    </reaction>
</comment>
<dbReference type="GO" id="GO:0008899">
    <property type="term" value="F:homoserine O-succinyltransferase activity"/>
    <property type="evidence" value="ECO:0007669"/>
    <property type="project" value="UniProtKB-EC"/>
</dbReference>
<dbReference type="UniPathway" id="UPA00051">
    <property type="reaction ID" value="UER00075"/>
</dbReference>
<dbReference type="GO" id="GO:0005737">
    <property type="term" value="C:cytoplasm"/>
    <property type="evidence" value="ECO:0007669"/>
    <property type="project" value="UniProtKB-SubCell"/>
</dbReference>
<feature type="site" description="Important for acyl-CoA specificity" evidence="4">
    <location>
        <position position="130"/>
    </location>
</feature>
<keyword evidence="1 4" id="KW-0028">Amino-acid biosynthesis</keyword>
<evidence type="ECO:0000256" key="4">
    <source>
        <dbReference type="HAMAP-Rule" id="MF_00295"/>
    </source>
</evidence>
<feature type="active site" evidence="4">
    <location>
        <position position="223"/>
    </location>
</feature>
<evidence type="ECO:0000256" key="5">
    <source>
        <dbReference type="SAM" id="MobiDB-lite"/>
    </source>
</evidence>
<feature type="active site" description="Acyl-thioester intermediate" evidence="4">
    <location>
        <position position="129"/>
    </location>
</feature>
<dbReference type="PANTHER" id="PTHR20919:SF0">
    <property type="entry name" value="HOMOSERINE O-SUCCINYLTRANSFERASE"/>
    <property type="match status" value="1"/>
</dbReference>
<feature type="site" description="Important for substrate specificity" evidence="4">
    <location>
        <position position="178"/>
    </location>
</feature>
<dbReference type="HOGENOM" id="CLU_057851_0_1_5"/>
<name>B8IL71_METNO</name>
<evidence type="ECO:0000313" key="6">
    <source>
        <dbReference type="EMBL" id="ACL58259.1"/>
    </source>
</evidence>
<feature type="region of interest" description="Disordered" evidence="5">
    <location>
        <begin position="1"/>
        <end position="23"/>
    </location>
</feature>
<evidence type="ECO:0000313" key="7">
    <source>
        <dbReference type="Proteomes" id="UP000008207"/>
    </source>
</evidence>
<feature type="binding site" evidence="4">
    <location>
        <position position="178"/>
    </location>
    <ligand>
        <name>substrate</name>
    </ligand>
</feature>
<dbReference type="KEGG" id="mno:Mnod_3336"/>
<dbReference type="HAMAP" id="MF_00295">
    <property type="entry name" value="MetA_acyltransf"/>
    <property type="match status" value="1"/>
</dbReference>
<dbReference type="Pfam" id="PF04204">
    <property type="entry name" value="HTS"/>
    <property type="match status" value="1"/>
</dbReference>
<dbReference type="eggNOG" id="COG1897">
    <property type="taxonomic scope" value="Bacteria"/>
</dbReference>
<keyword evidence="4" id="KW-0963">Cytoplasm</keyword>
<dbReference type="AlphaFoldDB" id="B8IL71"/>
<sequence>MLQPAVGPSAPHRRPRRSPAGDRITVGLLNNMPDAALAATERQFERLVGGRARLLRFHLPEIARGPQALDFLAPRSAPAEAMESAGLDALIVTGCEPRAANLRDEPYWTALTRAIDWARDHTASTLFSCLAAHAAVLHLDGIERRRLARKCSGVFVCRALAGHPLLAGLPGTVAIPHSRWNALPETDLAAAGYAVLTRSDEAGVDLFVKPGRSLLVFLQGHPEYDADSLAREYRRDLARFRAGERPDRPDLPAHYFDAAVAASLDASAADPQADEPPAIEAPADPPWPGIAEALFANWLALVAARRSARAAAPGVP</sequence>
<dbReference type="STRING" id="460265.Mnod_3336"/>
<keyword evidence="4" id="KW-0486">Methionine biosynthesis</keyword>
<feature type="active site" description="Proton acceptor" evidence="4">
    <location>
        <position position="221"/>
    </location>
</feature>
<dbReference type="RefSeq" id="WP_015929922.1">
    <property type="nucleotide sequence ID" value="NC_011894.1"/>
</dbReference>
<keyword evidence="7" id="KW-1185">Reference proteome</keyword>
<proteinExistence type="inferred from homology"/>
<dbReference type="EC" id="2.3.1.46" evidence="4"/>
<evidence type="ECO:0000256" key="1">
    <source>
        <dbReference type="ARBA" id="ARBA00022605"/>
    </source>
</evidence>
<dbReference type="OrthoDB" id="9772423at2"/>
<feature type="binding site" evidence="4">
    <location>
        <position position="235"/>
    </location>
    <ligand>
        <name>substrate</name>
    </ligand>
</feature>
<dbReference type="InterPro" id="IPR033752">
    <property type="entry name" value="MetA_family"/>
</dbReference>
<comment type="pathway">
    <text evidence="4">Amino-acid biosynthesis; L-methionine biosynthesis via de novo pathway; O-succinyl-L-homoserine from L-homoserine: step 1/1.</text>
</comment>
<comment type="caution">
    <text evidence="4">Lacks conserved residue(s) required for the propagation of feature annotation.</text>
</comment>